<gene>
    <name evidence="2" type="ORF">MICPUN_109340</name>
</gene>
<accession>C1EFZ0</accession>
<evidence type="ECO:0000256" key="1">
    <source>
        <dbReference type="SAM" id="MobiDB-lite"/>
    </source>
</evidence>
<feature type="region of interest" description="Disordered" evidence="1">
    <location>
        <begin position="1"/>
        <end position="21"/>
    </location>
</feature>
<dbReference type="InParanoid" id="C1EFZ0"/>
<sequence length="160" mass="16645">MPTVKYQFAPAPSDDGGSSQSRNEAMSVYVLPPIWYPDGVLGLDPGWYVKIGGGANDFFDENRADDAVADLDEWMRSDGDESVADRLHDVLVALMPDTNFLSVQSKACVTTCSDDGELQCEALGDGGVVLAVTGCQGKAAGPADAIGRAVASEVAAMLGA</sequence>
<dbReference type="OrthoDB" id="424974at2759"/>
<dbReference type="Proteomes" id="UP000002009">
    <property type="component" value="Chromosome 13"/>
</dbReference>
<dbReference type="RefSeq" id="XP_002505426.1">
    <property type="nucleotide sequence ID" value="XM_002505380.1"/>
</dbReference>
<evidence type="ECO:0000313" key="2">
    <source>
        <dbReference type="EMBL" id="ACO66684.1"/>
    </source>
</evidence>
<dbReference type="Gene3D" id="3.50.50.60">
    <property type="entry name" value="FAD/NAD(P)-binding domain"/>
    <property type="match status" value="1"/>
</dbReference>
<dbReference type="KEGG" id="mis:MICPUN_109340"/>
<dbReference type="EMBL" id="CP001331">
    <property type="protein sequence ID" value="ACO66684.1"/>
    <property type="molecule type" value="Genomic_DNA"/>
</dbReference>
<dbReference type="STRING" id="296587.C1EFZ0"/>
<reference evidence="2 3" key="1">
    <citation type="journal article" date="2009" name="Science">
        <title>Green evolution and dynamic adaptations revealed by genomes of the marine picoeukaryotes Micromonas.</title>
        <authorList>
            <person name="Worden A.Z."/>
            <person name="Lee J.H."/>
            <person name="Mock T."/>
            <person name="Rouze P."/>
            <person name="Simmons M.P."/>
            <person name="Aerts A.L."/>
            <person name="Allen A.E."/>
            <person name="Cuvelier M.L."/>
            <person name="Derelle E."/>
            <person name="Everett M.V."/>
            <person name="Foulon E."/>
            <person name="Grimwood J."/>
            <person name="Gundlach H."/>
            <person name="Henrissat B."/>
            <person name="Napoli C."/>
            <person name="McDonald S.M."/>
            <person name="Parker M.S."/>
            <person name="Rombauts S."/>
            <person name="Salamov A."/>
            <person name="Von Dassow P."/>
            <person name="Badger J.H."/>
            <person name="Coutinho P.M."/>
            <person name="Demir E."/>
            <person name="Dubchak I."/>
            <person name="Gentemann C."/>
            <person name="Eikrem W."/>
            <person name="Gready J.E."/>
            <person name="John U."/>
            <person name="Lanier W."/>
            <person name="Lindquist E.A."/>
            <person name="Lucas S."/>
            <person name="Mayer K.F."/>
            <person name="Moreau H."/>
            <person name="Not F."/>
            <person name="Otillar R."/>
            <person name="Panaud O."/>
            <person name="Pangilinan J."/>
            <person name="Paulsen I."/>
            <person name="Piegu B."/>
            <person name="Poliakov A."/>
            <person name="Robbens S."/>
            <person name="Schmutz J."/>
            <person name="Toulza E."/>
            <person name="Wyss T."/>
            <person name="Zelensky A."/>
            <person name="Zhou K."/>
            <person name="Armbrust E.V."/>
            <person name="Bhattacharya D."/>
            <person name="Goodenough U.W."/>
            <person name="Van de Peer Y."/>
            <person name="Grigoriev I.V."/>
        </authorList>
    </citation>
    <scope>NUCLEOTIDE SEQUENCE [LARGE SCALE GENOMIC DNA]</scope>
    <source>
        <strain evidence="3">RCC299 / NOUM17</strain>
    </source>
</reference>
<keyword evidence="3" id="KW-1185">Reference proteome</keyword>
<protein>
    <submittedName>
        <fullName evidence="2">Uncharacterized protein</fullName>
    </submittedName>
</protein>
<proteinExistence type="predicted"/>
<evidence type="ECO:0000313" key="3">
    <source>
        <dbReference type="Proteomes" id="UP000002009"/>
    </source>
</evidence>
<organism evidence="2 3">
    <name type="scientific">Micromonas commoda (strain RCC299 / NOUM17 / CCMP2709)</name>
    <name type="common">Picoplanktonic green alga</name>
    <dbReference type="NCBI Taxonomy" id="296587"/>
    <lineage>
        <taxon>Eukaryota</taxon>
        <taxon>Viridiplantae</taxon>
        <taxon>Chlorophyta</taxon>
        <taxon>Mamiellophyceae</taxon>
        <taxon>Mamiellales</taxon>
        <taxon>Mamiellaceae</taxon>
        <taxon>Micromonas</taxon>
    </lineage>
</organism>
<dbReference type="AlphaFoldDB" id="C1EFZ0"/>
<dbReference type="InterPro" id="IPR036188">
    <property type="entry name" value="FAD/NAD-bd_sf"/>
</dbReference>
<dbReference type="GeneID" id="8248356"/>
<dbReference type="Gene3D" id="3.30.9.10">
    <property type="entry name" value="D-Amino Acid Oxidase, subunit A, domain 2"/>
    <property type="match status" value="1"/>
</dbReference>
<name>C1EFZ0_MICCC</name>